<dbReference type="AlphaFoldDB" id="A0AAE1UJ78"/>
<gene>
    <name evidence="2" type="ORF">Pmani_002629</name>
</gene>
<name>A0AAE1UJ78_9EUCA</name>
<evidence type="ECO:0000313" key="3">
    <source>
        <dbReference type="Proteomes" id="UP001292094"/>
    </source>
</evidence>
<comment type="caution">
    <text evidence="2">The sequence shown here is derived from an EMBL/GenBank/DDBJ whole genome shotgun (WGS) entry which is preliminary data.</text>
</comment>
<accession>A0AAE1UJ78</accession>
<proteinExistence type="predicted"/>
<protein>
    <submittedName>
        <fullName evidence="2">Uncharacterized protein</fullName>
    </submittedName>
</protein>
<organism evidence="2 3">
    <name type="scientific">Petrolisthes manimaculis</name>
    <dbReference type="NCBI Taxonomy" id="1843537"/>
    <lineage>
        <taxon>Eukaryota</taxon>
        <taxon>Metazoa</taxon>
        <taxon>Ecdysozoa</taxon>
        <taxon>Arthropoda</taxon>
        <taxon>Crustacea</taxon>
        <taxon>Multicrustacea</taxon>
        <taxon>Malacostraca</taxon>
        <taxon>Eumalacostraca</taxon>
        <taxon>Eucarida</taxon>
        <taxon>Decapoda</taxon>
        <taxon>Pleocyemata</taxon>
        <taxon>Anomura</taxon>
        <taxon>Galatheoidea</taxon>
        <taxon>Porcellanidae</taxon>
        <taxon>Petrolisthes</taxon>
    </lineage>
</organism>
<reference evidence="2" key="1">
    <citation type="submission" date="2023-11" db="EMBL/GenBank/DDBJ databases">
        <title>Genome assemblies of two species of porcelain crab, Petrolisthes cinctipes and Petrolisthes manimaculis (Anomura: Porcellanidae).</title>
        <authorList>
            <person name="Angst P."/>
        </authorList>
    </citation>
    <scope>NUCLEOTIDE SEQUENCE</scope>
    <source>
        <strain evidence="2">PB745_02</strain>
        <tissue evidence="2">Gill</tissue>
    </source>
</reference>
<sequence>MDEEEEEEEDDDEEEEEEEEEESALGEKKKKEEEEETIELSDMTFDRDRIVVLEGHARVREIRPTSLTEQDAVDQRLSRLVSAGYDMLLFAVVF</sequence>
<keyword evidence="3" id="KW-1185">Reference proteome</keyword>
<feature type="region of interest" description="Disordered" evidence="1">
    <location>
        <begin position="1"/>
        <end position="43"/>
    </location>
</feature>
<dbReference type="EMBL" id="JAWZYT010000187">
    <property type="protein sequence ID" value="KAK4326883.1"/>
    <property type="molecule type" value="Genomic_DNA"/>
</dbReference>
<feature type="compositionally biased region" description="Acidic residues" evidence="1">
    <location>
        <begin position="1"/>
        <end position="24"/>
    </location>
</feature>
<dbReference type="Proteomes" id="UP001292094">
    <property type="component" value="Unassembled WGS sequence"/>
</dbReference>
<evidence type="ECO:0000256" key="1">
    <source>
        <dbReference type="SAM" id="MobiDB-lite"/>
    </source>
</evidence>
<evidence type="ECO:0000313" key="2">
    <source>
        <dbReference type="EMBL" id="KAK4326883.1"/>
    </source>
</evidence>